<dbReference type="InterPro" id="IPR026720">
    <property type="entry name" value="CFAP91"/>
</dbReference>
<dbReference type="InterPro" id="IPR032840">
    <property type="entry name" value="CFAP91_dom"/>
</dbReference>
<proteinExistence type="inferred from homology"/>
<evidence type="ECO:0000256" key="6">
    <source>
        <dbReference type="ARBA" id="ARBA00029555"/>
    </source>
</evidence>
<dbReference type="AlphaFoldDB" id="A0A9J6CAU8"/>
<keyword evidence="4" id="KW-0966">Cell projection</keyword>
<organism evidence="8 9">
    <name type="scientific">Polypedilum vanderplanki</name>
    <name type="common">Sleeping chironomid midge</name>
    <dbReference type="NCBI Taxonomy" id="319348"/>
    <lineage>
        <taxon>Eukaryota</taxon>
        <taxon>Metazoa</taxon>
        <taxon>Ecdysozoa</taxon>
        <taxon>Arthropoda</taxon>
        <taxon>Hexapoda</taxon>
        <taxon>Insecta</taxon>
        <taxon>Pterygota</taxon>
        <taxon>Neoptera</taxon>
        <taxon>Endopterygota</taxon>
        <taxon>Diptera</taxon>
        <taxon>Nematocera</taxon>
        <taxon>Chironomoidea</taxon>
        <taxon>Chironomidae</taxon>
        <taxon>Chironominae</taxon>
        <taxon>Polypedilum</taxon>
        <taxon>Polypedilum</taxon>
    </lineage>
</organism>
<dbReference type="PANTHER" id="PTHR22455">
    <property type="entry name" value="CILIA- AND FLAGELLA-ASSOCIATED PROTEIN 91"/>
    <property type="match status" value="1"/>
</dbReference>
<dbReference type="Proteomes" id="UP001107558">
    <property type="component" value="Chromosome 2"/>
</dbReference>
<comment type="subcellular location">
    <subcellularLocation>
        <location evidence="1">Cytoplasm</location>
        <location evidence="1">Cytoskeleton</location>
        <location evidence="1">Cilium axoneme</location>
    </subcellularLocation>
</comment>
<evidence type="ECO:0000256" key="5">
    <source>
        <dbReference type="ARBA" id="ARBA00029468"/>
    </source>
</evidence>
<feature type="domain" description="CFAP91" evidence="7">
    <location>
        <begin position="135"/>
        <end position="274"/>
    </location>
</feature>
<protein>
    <recommendedName>
        <fullName evidence="6">Cilia- and flagella-associated protein 91</fullName>
    </recommendedName>
</protein>
<dbReference type="Pfam" id="PF14738">
    <property type="entry name" value="CFAP91"/>
    <property type="match status" value="1"/>
</dbReference>
<reference evidence="8" key="1">
    <citation type="submission" date="2021-03" db="EMBL/GenBank/DDBJ databases">
        <title>Chromosome level genome of the anhydrobiotic midge Polypedilum vanderplanki.</title>
        <authorList>
            <person name="Yoshida Y."/>
            <person name="Kikawada T."/>
            <person name="Gusev O."/>
        </authorList>
    </citation>
    <scope>NUCLEOTIDE SEQUENCE</scope>
    <source>
        <strain evidence="8">NIAS01</strain>
        <tissue evidence="8">Whole body or cell culture</tissue>
    </source>
</reference>
<keyword evidence="9" id="KW-1185">Reference proteome</keyword>
<dbReference type="GO" id="GO:0005930">
    <property type="term" value="C:axoneme"/>
    <property type="evidence" value="ECO:0007669"/>
    <property type="project" value="UniProtKB-SubCell"/>
</dbReference>
<accession>A0A9J6CAU8</accession>
<keyword evidence="2" id="KW-0963">Cytoplasm</keyword>
<dbReference type="EMBL" id="JADBJN010000002">
    <property type="protein sequence ID" value="KAG5679257.1"/>
    <property type="molecule type" value="Genomic_DNA"/>
</dbReference>
<dbReference type="PANTHER" id="PTHR22455:SF10">
    <property type="entry name" value="CILIA- AND FLAGELLA-ASSOCIATED PROTEIN 91"/>
    <property type="match status" value="1"/>
</dbReference>
<keyword evidence="3" id="KW-0206">Cytoskeleton</keyword>
<evidence type="ECO:0000313" key="9">
    <source>
        <dbReference type="Proteomes" id="UP001107558"/>
    </source>
</evidence>
<evidence type="ECO:0000256" key="2">
    <source>
        <dbReference type="ARBA" id="ARBA00022490"/>
    </source>
</evidence>
<evidence type="ECO:0000256" key="3">
    <source>
        <dbReference type="ARBA" id="ARBA00023212"/>
    </source>
</evidence>
<evidence type="ECO:0000256" key="4">
    <source>
        <dbReference type="ARBA" id="ARBA00023273"/>
    </source>
</evidence>
<comment type="caution">
    <text evidence="8">The sequence shown here is derived from an EMBL/GenBank/DDBJ whole genome shotgun (WGS) entry which is preliminary data.</text>
</comment>
<dbReference type="OrthoDB" id="567787at2759"/>
<comment type="similarity">
    <text evidence="5">Belongs to the CFAP91 family.</text>
</comment>
<evidence type="ECO:0000313" key="8">
    <source>
        <dbReference type="EMBL" id="KAG5679257.1"/>
    </source>
</evidence>
<evidence type="ECO:0000256" key="1">
    <source>
        <dbReference type="ARBA" id="ARBA00004430"/>
    </source>
</evidence>
<gene>
    <name evidence="8" type="ORF">PVAND_008837</name>
</gene>
<evidence type="ECO:0000259" key="7">
    <source>
        <dbReference type="Pfam" id="PF14738"/>
    </source>
</evidence>
<sequence length="279" mass="32713">MSYRSHVAAPSRVFDHLYDPIFTTSDQKNVYKENCVALTRSAPIHVYPVYDSMFTELNYEERNCYAYQRNTLPFIASTKQQQQQERNISVTGVDRPKFFSNPISNIRTMNIGLMADKNAIESHDESQVKYKTTAMQTVYRESSAQTRAWLPECFTEEIIDDVPEVVYIADMIDSVTYPGLREIEIIERARKRRSWEMSLPPIKQADEIPSRVAALEAFEWEEWIAREKEINECQQARLKIVADLIAKREEKHKMSSNQKVENCKRRALEERNKQKEILM</sequence>
<name>A0A9J6CAU8_POLVA</name>